<evidence type="ECO:0000313" key="1">
    <source>
        <dbReference type="EMBL" id="MDL5159793.1"/>
    </source>
</evidence>
<reference evidence="1 2" key="1">
    <citation type="submission" date="2023-06" db="EMBL/GenBank/DDBJ databases">
        <title>Actinomycetospora Odt1-22.</title>
        <authorList>
            <person name="Supong K."/>
        </authorList>
    </citation>
    <scope>NUCLEOTIDE SEQUENCE [LARGE SCALE GENOMIC DNA]</scope>
    <source>
        <strain evidence="1 2">Odt1-22</strain>
    </source>
</reference>
<organism evidence="1 2">
    <name type="scientific">Actinomycetospora termitidis</name>
    <dbReference type="NCBI Taxonomy" id="3053470"/>
    <lineage>
        <taxon>Bacteria</taxon>
        <taxon>Bacillati</taxon>
        <taxon>Actinomycetota</taxon>
        <taxon>Actinomycetes</taxon>
        <taxon>Pseudonocardiales</taxon>
        <taxon>Pseudonocardiaceae</taxon>
        <taxon>Actinomycetospora</taxon>
    </lineage>
</organism>
<sequence>MSAEVMDAPPQLVPLNAIFSTDFVEILVPVTTANTMDEVAAAVADHVEGKRVRAQPFRKVVVHRGRKLPGEMTVAEAGFAPLDHVAVEYDLEVPA</sequence>
<name>A0ABT7MKA9_9PSEU</name>
<protein>
    <submittedName>
        <fullName evidence="1">Toluene-4-monooxygenase system B family protein</fullName>
    </submittedName>
</protein>
<proteinExistence type="predicted"/>
<accession>A0ABT7MKA9</accession>
<dbReference type="Proteomes" id="UP001231924">
    <property type="component" value="Unassembled WGS sequence"/>
</dbReference>
<comment type="caution">
    <text evidence="1">The sequence shown here is derived from an EMBL/GenBank/DDBJ whole genome shotgun (WGS) entry which is preliminary data.</text>
</comment>
<gene>
    <name evidence="1" type="ORF">QRT03_27755</name>
</gene>
<evidence type="ECO:0000313" key="2">
    <source>
        <dbReference type="Proteomes" id="UP001231924"/>
    </source>
</evidence>
<dbReference type="SUPFAM" id="SSF110814">
    <property type="entry name" value="TmoB-like"/>
    <property type="match status" value="1"/>
</dbReference>
<keyword evidence="2" id="KW-1185">Reference proteome</keyword>
<dbReference type="InterPro" id="IPR036713">
    <property type="entry name" value="TmoB-like_sf"/>
</dbReference>
<dbReference type="Pfam" id="PF06234">
    <property type="entry name" value="TmoB"/>
    <property type="match status" value="1"/>
</dbReference>
<dbReference type="InterPro" id="IPR009355">
    <property type="entry name" value="Toluene_mOase_B"/>
</dbReference>
<dbReference type="RefSeq" id="WP_286056398.1">
    <property type="nucleotide sequence ID" value="NZ_JASVWF010000008.1"/>
</dbReference>
<dbReference type="EMBL" id="JASVWF010000008">
    <property type="protein sequence ID" value="MDL5159793.1"/>
    <property type="molecule type" value="Genomic_DNA"/>
</dbReference>
<dbReference type="Gene3D" id="3.10.20.270">
    <property type="entry name" value="TmoB-like"/>
    <property type="match status" value="1"/>
</dbReference>